<evidence type="ECO:0000313" key="4">
    <source>
        <dbReference type="Proteomes" id="UP001164965"/>
    </source>
</evidence>
<reference evidence="3" key="1">
    <citation type="submission" date="2022-10" db="EMBL/GenBank/DDBJ databases">
        <title>Rhodococcus sp.75.</title>
        <authorList>
            <person name="Sun M."/>
        </authorList>
    </citation>
    <scope>NUCLEOTIDE SEQUENCE</scope>
    <source>
        <strain evidence="3">75</strain>
        <plasmid evidence="3">unnamed2</plasmid>
    </source>
</reference>
<keyword evidence="3" id="KW-0540">Nuclease</keyword>
<keyword evidence="3" id="KW-0255">Endonuclease</keyword>
<geneLocation type="plasmid" evidence="3 4">
    <name>unnamed2</name>
</geneLocation>
<evidence type="ECO:0000259" key="2">
    <source>
        <dbReference type="Pfam" id="PF13391"/>
    </source>
</evidence>
<sequence length="397" mass="43845">MTPRELALELGVTQLVLRNWLRRTWPPPVPYTRWVLTPEQVAVVRAEFPSRKGVSAPARDHAADVSSATTSARPQPSAWSCFSRVDELDPAVRYRDVLGVKYSYDATVPNHKAVSVGDLVVIRDEVSIYGHAFVDEVVTELGSKTMTLCPQCKRSGPDRRTTMSPTYRCPDCGSQFDDPEYVERELAVFEAIYAPTWTELPTPLPRRLLEGVFTGGDRQNAVRRLDWSAAVALLSDHTSVDGLADLRSDGDEGSGRIAVAPDGGLVPSVGVRRVGQQSFKAALLERFGACCAVTGPQPVTVLDAAHLYRFADTPVHHLDGGLLLRADIHRLFDAFLLTIDTTTWTVHLAPELHGYAELMAEVHGKPLRIEEATRPRGELLEDHRDEAERRAETASDH</sequence>
<name>A0ABY6P5T0_9NOCA</name>
<accession>A0ABY6P5T0</accession>
<proteinExistence type="predicted"/>
<keyword evidence="3" id="KW-0614">Plasmid</keyword>
<feature type="region of interest" description="Disordered" evidence="1">
    <location>
        <begin position="370"/>
        <end position="397"/>
    </location>
</feature>
<evidence type="ECO:0000313" key="3">
    <source>
        <dbReference type="EMBL" id="UZJ27002.1"/>
    </source>
</evidence>
<keyword evidence="4" id="KW-1185">Reference proteome</keyword>
<dbReference type="RefSeq" id="WP_265385106.1">
    <property type="nucleotide sequence ID" value="NZ_CP110617.1"/>
</dbReference>
<dbReference type="EMBL" id="CP110617">
    <property type="protein sequence ID" value="UZJ27002.1"/>
    <property type="molecule type" value="Genomic_DNA"/>
</dbReference>
<dbReference type="InterPro" id="IPR003615">
    <property type="entry name" value="HNH_nuc"/>
</dbReference>
<feature type="domain" description="HNH nuclease" evidence="2">
    <location>
        <begin position="291"/>
        <end position="340"/>
    </location>
</feature>
<dbReference type="GO" id="GO:0004519">
    <property type="term" value="F:endonuclease activity"/>
    <property type="evidence" value="ECO:0007669"/>
    <property type="project" value="UniProtKB-KW"/>
</dbReference>
<gene>
    <name evidence="3" type="ORF">RHODO2019_18595</name>
</gene>
<protein>
    <submittedName>
        <fullName evidence="3">HNH endonuclease</fullName>
    </submittedName>
</protein>
<evidence type="ECO:0000256" key="1">
    <source>
        <dbReference type="SAM" id="MobiDB-lite"/>
    </source>
</evidence>
<keyword evidence="3" id="KW-0378">Hydrolase</keyword>
<dbReference type="Pfam" id="PF13391">
    <property type="entry name" value="HNH_2"/>
    <property type="match status" value="1"/>
</dbReference>
<dbReference type="Proteomes" id="UP001164965">
    <property type="component" value="Plasmid unnamed2"/>
</dbReference>
<organism evidence="3 4">
    <name type="scientific">Rhodococcus antarcticus</name>
    <dbReference type="NCBI Taxonomy" id="2987751"/>
    <lineage>
        <taxon>Bacteria</taxon>
        <taxon>Bacillati</taxon>
        <taxon>Actinomycetota</taxon>
        <taxon>Actinomycetes</taxon>
        <taxon>Mycobacteriales</taxon>
        <taxon>Nocardiaceae</taxon>
        <taxon>Rhodococcus</taxon>
    </lineage>
</organism>